<evidence type="ECO:0000259" key="2">
    <source>
        <dbReference type="Pfam" id="PF07762"/>
    </source>
</evidence>
<comment type="caution">
    <text evidence="3">The sequence shown here is derived from an EMBL/GenBank/DDBJ whole genome shotgun (WGS) entry which is preliminary data.</text>
</comment>
<sequence>MTPLSLDHQPERDKVLPIPNSATEVVFHNTNKVIVLGSTTVVGWVDLWRGILFCDVLDENPVLRDMPLPKPARSNRRSFCIGSAMGQRDIAVLTIAEEVKIRYVDLEIRPGVVPSPQRRQPMDDDDHSGSSSDDGEHDFDVAYYWKTTVWSMPVPITSWKDWHKDCTVDVADTIVENPRHCEVLLALPTRLSTDPVDAAVSLRRMYTGFPTLGLGMDGNLAIFFLSKVDRLSTEGWVIEVGVKDNKLQGIARLDDRKYTSFRRYYCITDISKYLIRATGAAGALVRTRMRNK</sequence>
<feature type="domain" description="DUF1618" evidence="2">
    <location>
        <begin position="44"/>
        <end position="181"/>
    </location>
</feature>
<dbReference type="AlphaFoldDB" id="A0A921U3M6"/>
<reference evidence="3" key="2">
    <citation type="submission" date="2020-10" db="EMBL/GenBank/DDBJ databases">
        <authorList>
            <person name="Cooper E.A."/>
            <person name="Brenton Z.W."/>
            <person name="Flinn B.S."/>
            <person name="Jenkins J."/>
            <person name="Shu S."/>
            <person name="Flowers D."/>
            <person name="Luo F."/>
            <person name="Wang Y."/>
            <person name="Xia P."/>
            <person name="Barry K."/>
            <person name="Daum C."/>
            <person name="Lipzen A."/>
            <person name="Yoshinaga Y."/>
            <person name="Schmutz J."/>
            <person name="Saski C."/>
            <person name="Vermerris W."/>
            <person name="Kresovich S."/>
        </authorList>
    </citation>
    <scope>NUCLEOTIDE SEQUENCE</scope>
</reference>
<accession>A0A921U3M6</accession>
<evidence type="ECO:0000313" key="4">
    <source>
        <dbReference type="Proteomes" id="UP000807115"/>
    </source>
</evidence>
<protein>
    <recommendedName>
        <fullName evidence="2">DUF1618 domain-containing protein</fullName>
    </recommendedName>
</protein>
<evidence type="ECO:0000313" key="3">
    <source>
        <dbReference type="EMBL" id="KAG0516745.1"/>
    </source>
</evidence>
<dbReference type="InterPro" id="IPR011676">
    <property type="entry name" value="DUF1618"/>
</dbReference>
<evidence type="ECO:0000256" key="1">
    <source>
        <dbReference type="SAM" id="MobiDB-lite"/>
    </source>
</evidence>
<feature type="region of interest" description="Disordered" evidence="1">
    <location>
        <begin position="112"/>
        <end position="135"/>
    </location>
</feature>
<organism evidence="3 4">
    <name type="scientific">Sorghum bicolor</name>
    <name type="common">Sorghum</name>
    <name type="synonym">Sorghum vulgare</name>
    <dbReference type="NCBI Taxonomy" id="4558"/>
    <lineage>
        <taxon>Eukaryota</taxon>
        <taxon>Viridiplantae</taxon>
        <taxon>Streptophyta</taxon>
        <taxon>Embryophyta</taxon>
        <taxon>Tracheophyta</taxon>
        <taxon>Spermatophyta</taxon>
        <taxon>Magnoliopsida</taxon>
        <taxon>Liliopsida</taxon>
        <taxon>Poales</taxon>
        <taxon>Poaceae</taxon>
        <taxon>PACMAD clade</taxon>
        <taxon>Panicoideae</taxon>
        <taxon>Andropogonodae</taxon>
        <taxon>Andropogoneae</taxon>
        <taxon>Sorghinae</taxon>
        <taxon>Sorghum</taxon>
    </lineage>
</organism>
<dbReference type="Proteomes" id="UP000807115">
    <property type="component" value="Chromosome 9"/>
</dbReference>
<dbReference type="PANTHER" id="PTHR33074:SF63">
    <property type="entry name" value="OS02G0113300 PROTEIN"/>
    <property type="match status" value="1"/>
</dbReference>
<proteinExistence type="predicted"/>
<reference evidence="3" key="1">
    <citation type="journal article" date="2019" name="BMC Genomics">
        <title>A new reference genome for Sorghum bicolor reveals high levels of sequence similarity between sweet and grain genotypes: implications for the genetics of sugar metabolism.</title>
        <authorList>
            <person name="Cooper E.A."/>
            <person name="Brenton Z.W."/>
            <person name="Flinn B.S."/>
            <person name="Jenkins J."/>
            <person name="Shu S."/>
            <person name="Flowers D."/>
            <person name="Luo F."/>
            <person name="Wang Y."/>
            <person name="Xia P."/>
            <person name="Barry K."/>
            <person name="Daum C."/>
            <person name="Lipzen A."/>
            <person name="Yoshinaga Y."/>
            <person name="Schmutz J."/>
            <person name="Saski C."/>
            <person name="Vermerris W."/>
            <person name="Kresovich S."/>
        </authorList>
    </citation>
    <scope>NUCLEOTIDE SEQUENCE</scope>
</reference>
<dbReference type="EMBL" id="CM027688">
    <property type="protein sequence ID" value="KAG0516745.1"/>
    <property type="molecule type" value="Genomic_DNA"/>
</dbReference>
<dbReference type="Pfam" id="PF07762">
    <property type="entry name" value="DUF1618"/>
    <property type="match status" value="1"/>
</dbReference>
<dbReference type="Gene3D" id="1.10.260.200">
    <property type="match status" value="1"/>
</dbReference>
<name>A0A921U3M6_SORBI</name>
<dbReference type="PANTHER" id="PTHR33074">
    <property type="entry name" value="EXPRESSED PROTEIN-RELATED"/>
    <property type="match status" value="1"/>
</dbReference>
<gene>
    <name evidence="3" type="ORF">BDA96_09G029900</name>
</gene>